<dbReference type="GO" id="GO:0003677">
    <property type="term" value="F:DNA binding"/>
    <property type="evidence" value="ECO:0007669"/>
    <property type="project" value="InterPro"/>
</dbReference>
<dbReference type="AlphaFoldDB" id="C1B3L9"/>
<reference evidence="2 3" key="1">
    <citation type="submission" date="2009-03" db="EMBL/GenBank/DDBJ databases">
        <title>Comparison of the complete genome sequences of Rhodococcus erythropolis PR4 and Rhodococcus opacus B4.</title>
        <authorList>
            <person name="Takarada H."/>
            <person name="Sekine M."/>
            <person name="Hosoyama A."/>
            <person name="Yamada R."/>
            <person name="Fujisawa T."/>
            <person name="Omata S."/>
            <person name="Shimizu A."/>
            <person name="Tsukatani N."/>
            <person name="Tanikawa S."/>
            <person name="Fujita N."/>
            <person name="Harayama S."/>
        </authorList>
    </citation>
    <scope>NUCLEOTIDE SEQUENCE [LARGE SCALE GENOMIC DNA]</scope>
    <source>
        <strain evidence="2 3">B4</strain>
    </source>
</reference>
<dbReference type="Proteomes" id="UP000002212">
    <property type="component" value="Chromosome"/>
</dbReference>
<dbReference type="Pfam" id="PF01380">
    <property type="entry name" value="SIS"/>
    <property type="match status" value="1"/>
</dbReference>
<accession>C1B3L9</accession>
<evidence type="ECO:0000313" key="2">
    <source>
        <dbReference type="EMBL" id="BAH50717.1"/>
    </source>
</evidence>
<protein>
    <submittedName>
        <fullName evidence="2">Putative RpiR family transcriptional regulator</fullName>
    </submittedName>
</protein>
<dbReference type="RefSeq" id="WP_012689673.1">
    <property type="nucleotide sequence ID" value="NC_012522.1"/>
</dbReference>
<dbReference type="KEGG" id="rop:ROP_24700"/>
<name>C1B3L9_RHOOB</name>
<dbReference type="InterPro" id="IPR047640">
    <property type="entry name" value="RpiR-like"/>
</dbReference>
<dbReference type="InterPro" id="IPR001347">
    <property type="entry name" value="SIS_dom"/>
</dbReference>
<sequence length="118" mass="11925">MRLLAGADVVLVLGNGRSATLAAASAALFLEAGRRAQAPADALVQNVMAGRLQRPNVVLAVSCSGQNPITLEAVQAARATGTASVVGASGRAESTLIETSDIGIVVPPARLWSPPAKR</sequence>
<feature type="domain" description="SIS" evidence="1">
    <location>
        <begin position="1"/>
        <end position="118"/>
    </location>
</feature>
<dbReference type="Gene3D" id="3.40.50.10490">
    <property type="entry name" value="Glucose-6-phosphate isomerase like protein, domain 1"/>
    <property type="match status" value="1"/>
</dbReference>
<dbReference type="GO" id="GO:0003700">
    <property type="term" value="F:DNA-binding transcription factor activity"/>
    <property type="evidence" value="ECO:0007669"/>
    <property type="project" value="InterPro"/>
</dbReference>
<dbReference type="GO" id="GO:1901135">
    <property type="term" value="P:carbohydrate derivative metabolic process"/>
    <property type="evidence" value="ECO:0007669"/>
    <property type="project" value="InterPro"/>
</dbReference>
<dbReference type="InterPro" id="IPR046348">
    <property type="entry name" value="SIS_dom_sf"/>
</dbReference>
<dbReference type="EMBL" id="AP011115">
    <property type="protein sequence ID" value="BAH50717.1"/>
    <property type="molecule type" value="Genomic_DNA"/>
</dbReference>
<organism evidence="2 3">
    <name type="scientific">Rhodococcus opacus (strain B4)</name>
    <dbReference type="NCBI Taxonomy" id="632772"/>
    <lineage>
        <taxon>Bacteria</taxon>
        <taxon>Bacillati</taxon>
        <taxon>Actinomycetota</taxon>
        <taxon>Actinomycetes</taxon>
        <taxon>Mycobacteriales</taxon>
        <taxon>Nocardiaceae</taxon>
        <taxon>Rhodococcus</taxon>
    </lineage>
</organism>
<proteinExistence type="predicted"/>
<gene>
    <name evidence="2" type="ordered locus">ROP_24700</name>
</gene>
<dbReference type="PANTHER" id="PTHR30514">
    <property type="entry name" value="GLUCOKINASE"/>
    <property type="match status" value="1"/>
</dbReference>
<dbReference type="SUPFAM" id="SSF53697">
    <property type="entry name" value="SIS domain"/>
    <property type="match status" value="1"/>
</dbReference>
<evidence type="ECO:0000313" key="3">
    <source>
        <dbReference type="Proteomes" id="UP000002212"/>
    </source>
</evidence>
<dbReference type="STRING" id="632772.ROP_24700"/>
<dbReference type="PROSITE" id="PS51464">
    <property type="entry name" value="SIS"/>
    <property type="match status" value="1"/>
</dbReference>
<evidence type="ECO:0000259" key="1">
    <source>
        <dbReference type="PROSITE" id="PS51464"/>
    </source>
</evidence>
<dbReference type="HOGENOM" id="CLU_2071295_0_0_11"/>
<dbReference type="GO" id="GO:0097367">
    <property type="term" value="F:carbohydrate derivative binding"/>
    <property type="evidence" value="ECO:0007669"/>
    <property type="project" value="InterPro"/>
</dbReference>
<dbReference type="PANTHER" id="PTHR30514:SF1">
    <property type="entry name" value="HTH-TYPE TRANSCRIPTIONAL REGULATOR HEXR-RELATED"/>
    <property type="match status" value="1"/>
</dbReference>